<dbReference type="EMBL" id="RCMV01002062">
    <property type="protein sequence ID" value="KAG3204780.1"/>
    <property type="molecule type" value="Genomic_DNA"/>
</dbReference>
<dbReference type="Proteomes" id="UP000736787">
    <property type="component" value="Unassembled WGS sequence"/>
</dbReference>
<reference evidence="7 8" key="1">
    <citation type="submission" date="2018-01" db="EMBL/GenBank/DDBJ databases">
        <title>Draft genome of the strawberry crown rot pathogen Phytophthora cactorum.</title>
        <authorList>
            <person name="Armitage A.D."/>
            <person name="Lysoe E."/>
            <person name="Nellist C.F."/>
            <person name="Harrison R.J."/>
            <person name="Brurberg M.B."/>
        </authorList>
    </citation>
    <scope>NUCLEOTIDE SEQUENCE [LARGE SCALE GENOMIC DNA]</scope>
    <source>
        <strain evidence="7 8">10300</strain>
    </source>
</reference>
<evidence type="ECO:0000313" key="6">
    <source>
        <dbReference type="EMBL" id="KAG3204780.1"/>
    </source>
</evidence>
<sequence>MESVSEDEGGEPEGSVSSSTVLDDKITVVVDPRVRYFLLKWKYEPRKDAERRLKSARKKMNATIVDWRPSEDEGVGVGEIVFTSWALEEVAEGPDGNPPDPGVNSVPVTDFEQAE</sequence>
<keyword evidence="8" id="KW-1185">Reference proteome</keyword>
<evidence type="ECO:0000313" key="3">
    <source>
        <dbReference type="EMBL" id="KAG2879512.1"/>
    </source>
</evidence>
<dbReference type="Proteomes" id="UP000735874">
    <property type="component" value="Unassembled WGS sequence"/>
</dbReference>
<feature type="region of interest" description="Disordered" evidence="1">
    <location>
        <begin position="1"/>
        <end position="22"/>
    </location>
</feature>
<dbReference type="EMBL" id="RCMG01001824">
    <property type="protein sequence ID" value="KAG2819304.1"/>
    <property type="molecule type" value="Genomic_DNA"/>
</dbReference>
<evidence type="ECO:0000313" key="5">
    <source>
        <dbReference type="EMBL" id="KAG2966453.1"/>
    </source>
</evidence>
<dbReference type="EMBL" id="RCMI01001991">
    <property type="protein sequence ID" value="KAG2879512.1"/>
    <property type="molecule type" value="Genomic_DNA"/>
</dbReference>
<dbReference type="Proteomes" id="UP000251314">
    <property type="component" value="Unassembled WGS sequence"/>
</dbReference>
<proteinExistence type="predicted"/>
<dbReference type="EMBL" id="MJFZ01000553">
    <property type="protein sequence ID" value="RAW27556.1"/>
    <property type="molecule type" value="Genomic_DNA"/>
</dbReference>
<evidence type="ECO:0000313" key="2">
    <source>
        <dbReference type="EMBL" id="KAG2819304.1"/>
    </source>
</evidence>
<accession>A0A329RVF4</accession>
<comment type="caution">
    <text evidence="7">The sequence shown here is derived from an EMBL/GenBank/DDBJ whole genome shotgun (WGS) entry which is preliminary data.</text>
</comment>
<feature type="region of interest" description="Disordered" evidence="1">
    <location>
        <begin position="89"/>
        <end position="115"/>
    </location>
</feature>
<dbReference type="Proteomes" id="UP000697107">
    <property type="component" value="Unassembled WGS sequence"/>
</dbReference>
<dbReference type="VEuPathDB" id="FungiDB:PC110_g16049"/>
<dbReference type="OrthoDB" id="121555at2759"/>
<reference evidence="2" key="2">
    <citation type="submission" date="2018-10" db="EMBL/GenBank/DDBJ databases">
        <title>Effector identification in a new, highly contiguous assembly of the strawberry crown rot pathogen Phytophthora cactorum.</title>
        <authorList>
            <person name="Armitage A.D."/>
            <person name="Nellist C.F."/>
            <person name="Bates H."/>
            <person name="Vickerstaff R.J."/>
            <person name="Harrison R.J."/>
        </authorList>
    </citation>
    <scope>NUCLEOTIDE SEQUENCE</scope>
    <source>
        <strain evidence="2">15-7</strain>
        <strain evidence="3">4032</strain>
        <strain evidence="4">4040</strain>
        <strain evidence="5">P415</strain>
        <strain evidence="6">P421</strain>
    </source>
</reference>
<protein>
    <submittedName>
        <fullName evidence="7">Uncharacterized protein</fullName>
    </submittedName>
</protein>
<dbReference type="AlphaFoldDB" id="A0A329RVF4"/>
<evidence type="ECO:0000256" key="1">
    <source>
        <dbReference type="SAM" id="MobiDB-lite"/>
    </source>
</evidence>
<gene>
    <name evidence="7" type="ORF">PC110_g16049</name>
    <name evidence="2" type="ORF">PC113_g22748</name>
    <name evidence="3" type="ORF">PC115_g22769</name>
    <name evidence="4" type="ORF">PC117_g25413</name>
    <name evidence="5" type="ORF">PC118_g19173</name>
    <name evidence="6" type="ORF">PC129_g22376</name>
</gene>
<name>A0A329RVF4_9STRA</name>
<evidence type="ECO:0000313" key="4">
    <source>
        <dbReference type="EMBL" id="KAG2886220.1"/>
    </source>
</evidence>
<organism evidence="7 8">
    <name type="scientific">Phytophthora cactorum</name>
    <dbReference type="NCBI Taxonomy" id="29920"/>
    <lineage>
        <taxon>Eukaryota</taxon>
        <taxon>Sar</taxon>
        <taxon>Stramenopiles</taxon>
        <taxon>Oomycota</taxon>
        <taxon>Peronosporomycetes</taxon>
        <taxon>Peronosporales</taxon>
        <taxon>Peronosporaceae</taxon>
        <taxon>Phytophthora</taxon>
    </lineage>
</organism>
<dbReference type="Proteomes" id="UP000760860">
    <property type="component" value="Unassembled WGS sequence"/>
</dbReference>
<evidence type="ECO:0000313" key="7">
    <source>
        <dbReference type="EMBL" id="RAW27556.1"/>
    </source>
</evidence>
<feature type="compositionally biased region" description="Acidic residues" evidence="1">
    <location>
        <begin position="1"/>
        <end position="11"/>
    </location>
</feature>
<evidence type="ECO:0000313" key="8">
    <source>
        <dbReference type="Proteomes" id="UP000251314"/>
    </source>
</evidence>
<dbReference type="Proteomes" id="UP000774804">
    <property type="component" value="Unassembled WGS sequence"/>
</dbReference>
<dbReference type="EMBL" id="RCMK01001962">
    <property type="protein sequence ID" value="KAG2886220.1"/>
    <property type="molecule type" value="Genomic_DNA"/>
</dbReference>
<dbReference type="EMBL" id="RCML01001016">
    <property type="protein sequence ID" value="KAG2966453.1"/>
    <property type="molecule type" value="Genomic_DNA"/>
</dbReference>